<dbReference type="WBParaSite" id="PSU_v2.g10715.t1">
    <property type="protein sequence ID" value="PSU_v2.g10715.t1"/>
    <property type="gene ID" value="PSU_v2.g10715"/>
</dbReference>
<reference evidence="3" key="1">
    <citation type="submission" date="2022-11" db="UniProtKB">
        <authorList>
            <consortium name="WormBaseParasite"/>
        </authorList>
    </citation>
    <scope>IDENTIFICATION</scope>
</reference>
<evidence type="ECO:0000313" key="3">
    <source>
        <dbReference type="WBParaSite" id="PSU_v2.g10715.t1"/>
    </source>
</evidence>
<feature type="region of interest" description="Disordered" evidence="1">
    <location>
        <begin position="31"/>
        <end position="84"/>
    </location>
</feature>
<keyword evidence="2" id="KW-1185">Reference proteome</keyword>
<dbReference type="AlphaFoldDB" id="A0A914XW16"/>
<feature type="compositionally biased region" description="Polar residues" evidence="1">
    <location>
        <begin position="41"/>
        <end position="50"/>
    </location>
</feature>
<protein>
    <submittedName>
        <fullName evidence="3">Uncharacterized protein</fullName>
    </submittedName>
</protein>
<evidence type="ECO:0000313" key="2">
    <source>
        <dbReference type="Proteomes" id="UP000887577"/>
    </source>
</evidence>
<name>A0A914XW16_9BILA</name>
<organism evidence="2 3">
    <name type="scientific">Panagrolaimus superbus</name>
    <dbReference type="NCBI Taxonomy" id="310955"/>
    <lineage>
        <taxon>Eukaryota</taxon>
        <taxon>Metazoa</taxon>
        <taxon>Ecdysozoa</taxon>
        <taxon>Nematoda</taxon>
        <taxon>Chromadorea</taxon>
        <taxon>Rhabditida</taxon>
        <taxon>Tylenchina</taxon>
        <taxon>Panagrolaimomorpha</taxon>
        <taxon>Panagrolaimoidea</taxon>
        <taxon>Panagrolaimidae</taxon>
        <taxon>Panagrolaimus</taxon>
    </lineage>
</organism>
<accession>A0A914XW16</accession>
<proteinExistence type="predicted"/>
<evidence type="ECO:0000256" key="1">
    <source>
        <dbReference type="SAM" id="MobiDB-lite"/>
    </source>
</evidence>
<dbReference type="Proteomes" id="UP000887577">
    <property type="component" value="Unplaced"/>
</dbReference>
<sequence length="109" mass="12691">MNGSVTISFTMCYDCKIRTIKSKFSMDKKFPIDRKDVHPPHSNNNGTSMIQPAVAKYRQPPVAQPEEEEEEREERDGQTFLTPVQKYSDYIPQAPYAQRTRLPLFQPIR</sequence>